<dbReference type="CDD" id="cd00082">
    <property type="entry name" value="HisKA"/>
    <property type="match status" value="1"/>
</dbReference>
<comment type="catalytic activity">
    <reaction evidence="1">
        <text>ATP + protein L-histidine = ADP + protein N-phospho-L-histidine.</text>
        <dbReference type="EC" id="2.7.13.3"/>
    </reaction>
</comment>
<name>A0A1V4SU14_9CLOT</name>
<dbReference type="GO" id="GO:0005886">
    <property type="term" value="C:plasma membrane"/>
    <property type="evidence" value="ECO:0007669"/>
    <property type="project" value="UniProtKB-SubCell"/>
</dbReference>
<keyword evidence="5 13" id="KW-0808">Transferase</keyword>
<dbReference type="SUPFAM" id="SSF47384">
    <property type="entry name" value="Homodimeric domain of signal transducing histidine kinase"/>
    <property type="match status" value="1"/>
</dbReference>
<dbReference type="PROSITE" id="PS50109">
    <property type="entry name" value="HIS_KIN"/>
    <property type="match status" value="1"/>
</dbReference>
<dbReference type="PANTHER" id="PTHR45453">
    <property type="entry name" value="PHOSPHATE REGULON SENSOR PROTEIN PHOR"/>
    <property type="match status" value="1"/>
</dbReference>
<dbReference type="EC" id="2.7.13.3" evidence="3"/>
<organism evidence="13 14">
    <name type="scientific">Clostridium thermobutyricum DSM 4928</name>
    <dbReference type="NCBI Taxonomy" id="1121339"/>
    <lineage>
        <taxon>Bacteria</taxon>
        <taxon>Bacillati</taxon>
        <taxon>Bacillota</taxon>
        <taxon>Clostridia</taxon>
        <taxon>Eubacteriales</taxon>
        <taxon>Clostridiaceae</taxon>
        <taxon>Clostridium</taxon>
    </lineage>
</organism>
<dbReference type="AlphaFoldDB" id="A0A1V4SU14"/>
<evidence type="ECO:0000256" key="11">
    <source>
        <dbReference type="SAM" id="Phobius"/>
    </source>
</evidence>
<dbReference type="InterPro" id="IPR003594">
    <property type="entry name" value="HATPase_dom"/>
</dbReference>
<dbReference type="InterPro" id="IPR003661">
    <property type="entry name" value="HisK_dim/P_dom"/>
</dbReference>
<evidence type="ECO:0000313" key="13">
    <source>
        <dbReference type="EMBL" id="OPX47377.1"/>
    </source>
</evidence>
<feature type="transmembrane region" description="Helical" evidence="11">
    <location>
        <begin position="37"/>
        <end position="55"/>
    </location>
</feature>
<dbReference type="SUPFAM" id="SSF55874">
    <property type="entry name" value="ATPase domain of HSP90 chaperone/DNA topoisomerase II/histidine kinase"/>
    <property type="match status" value="1"/>
</dbReference>
<dbReference type="InterPro" id="IPR050351">
    <property type="entry name" value="BphY/WalK/GraS-like"/>
</dbReference>
<proteinExistence type="predicted"/>
<keyword evidence="9" id="KW-0902">Two-component regulatory system</keyword>
<dbReference type="PANTHER" id="PTHR45453:SF2">
    <property type="entry name" value="HISTIDINE KINASE"/>
    <property type="match status" value="1"/>
</dbReference>
<evidence type="ECO:0000256" key="10">
    <source>
        <dbReference type="ARBA" id="ARBA00023136"/>
    </source>
</evidence>
<dbReference type="EMBL" id="LTAY01000048">
    <property type="protein sequence ID" value="OPX47377.1"/>
    <property type="molecule type" value="Genomic_DNA"/>
</dbReference>
<keyword evidence="10 11" id="KW-0472">Membrane</keyword>
<comment type="subcellular location">
    <subcellularLocation>
        <location evidence="2">Cell membrane</location>
        <topology evidence="2">Multi-pass membrane protein</topology>
    </subcellularLocation>
</comment>
<evidence type="ECO:0000256" key="3">
    <source>
        <dbReference type="ARBA" id="ARBA00012438"/>
    </source>
</evidence>
<dbReference type="Pfam" id="PF02518">
    <property type="entry name" value="HATPase_c"/>
    <property type="match status" value="1"/>
</dbReference>
<dbReference type="InterPro" id="IPR036890">
    <property type="entry name" value="HATPase_C_sf"/>
</dbReference>
<reference evidence="13 14" key="1">
    <citation type="submission" date="2016-02" db="EMBL/GenBank/DDBJ databases">
        <title>Genome sequence of Clostridium thermobutyricum DSM 4928.</title>
        <authorList>
            <person name="Poehlein A."/>
            <person name="Daniel R."/>
        </authorList>
    </citation>
    <scope>NUCLEOTIDE SEQUENCE [LARGE SCALE GENOMIC DNA]</scope>
    <source>
        <strain evidence="13 14">DSM 4928</strain>
    </source>
</reference>
<evidence type="ECO:0000313" key="14">
    <source>
        <dbReference type="Proteomes" id="UP000191448"/>
    </source>
</evidence>
<evidence type="ECO:0000256" key="6">
    <source>
        <dbReference type="ARBA" id="ARBA00022692"/>
    </source>
</evidence>
<feature type="domain" description="Histidine kinase" evidence="12">
    <location>
        <begin position="126"/>
        <end position="330"/>
    </location>
</feature>
<dbReference type="GO" id="GO:0004721">
    <property type="term" value="F:phosphoprotein phosphatase activity"/>
    <property type="evidence" value="ECO:0007669"/>
    <property type="project" value="TreeGrafter"/>
</dbReference>
<evidence type="ECO:0000259" key="12">
    <source>
        <dbReference type="PROSITE" id="PS50109"/>
    </source>
</evidence>
<dbReference type="GO" id="GO:0016036">
    <property type="term" value="P:cellular response to phosphate starvation"/>
    <property type="evidence" value="ECO:0007669"/>
    <property type="project" value="TreeGrafter"/>
</dbReference>
<keyword evidence="8 11" id="KW-1133">Transmembrane helix</keyword>
<dbReference type="OrthoDB" id="9780487at2"/>
<comment type="caution">
    <text evidence="13">The sequence shown here is derived from an EMBL/GenBank/DDBJ whole genome shotgun (WGS) entry which is preliminary data.</text>
</comment>
<evidence type="ECO:0000256" key="2">
    <source>
        <dbReference type="ARBA" id="ARBA00004651"/>
    </source>
</evidence>
<evidence type="ECO:0000256" key="4">
    <source>
        <dbReference type="ARBA" id="ARBA00022475"/>
    </source>
</evidence>
<evidence type="ECO:0000256" key="9">
    <source>
        <dbReference type="ARBA" id="ARBA00023012"/>
    </source>
</evidence>
<dbReference type="RefSeq" id="WP_080023137.1">
    <property type="nucleotide sequence ID" value="NZ_LTAY01000048.1"/>
</dbReference>
<dbReference type="Gene3D" id="3.30.565.10">
    <property type="entry name" value="Histidine kinase-like ATPase, C-terminal domain"/>
    <property type="match status" value="1"/>
</dbReference>
<evidence type="ECO:0000256" key="1">
    <source>
        <dbReference type="ARBA" id="ARBA00000085"/>
    </source>
</evidence>
<dbReference type="InterPro" id="IPR005467">
    <property type="entry name" value="His_kinase_dom"/>
</dbReference>
<keyword evidence="7 13" id="KW-0418">Kinase</keyword>
<gene>
    <name evidence="13" type="primary">graS_3</name>
    <name evidence="13" type="ORF">CLTHE_19400</name>
</gene>
<evidence type="ECO:0000256" key="5">
    <source>
        <dbReference type="ARBA" id="ARBA00022679"/>
    </source>
</evidence>
<accession>A0A1V4SU14</accession>
<protein>
    <recommendedName>
        <fullName evidence="3">histidine kinase</fullName>
        <ecNumber evidence="3">2.7.13.3</ecNumber>
    </recommendedName>
</protein>
<evidence type="ECO:0000256" key="7">
    <source>
        <dbReference type="ARBA" id="ARBA00022777"/>
    </source>
</evidence>
<feature type="transmembrane region" description="Helical" evidence="11">
    <location>
        <begin position="12"/>
        <end position="31"/>
    </location>
</feature>
<keyword evidence="6 11" id="KW-0812">Transmembrane</keyword>
<keyword evidence="4" id="KW-1003">Cell membrane</keyword>
<dbReference type="GO" id="GO:0000155">
    <property type="term" value="F:phosphorelay sensor kinase activity"/>
    <property type="evidence" value="ECO:0007669"/>
    <property type="project" value="InterPro"/>
</dbReference>
<evidence type="ECO:0000256" key="8">
    <source>
        <dbReference type="ARBA" id="ARBA00022989"/>
    </source>
</evidence>
<dbReference type="SMART" id="SM00387">
    <property type="entry name" value="HATPase_c"/>
    <property type="match status" value="1"/>
</dbReference>
<dbReference type="InterPro" id="IPR036097">
    <property type="entry name" value="HisK_dim/P_sf"/>
</dbReference>
<dbReference type="Proteomes" id="UP000191448">
    <property type="component" value="Unassembled WGS sequence"/>
</dbReference>
<sequence length="336" mass="39628">MSFLAYFKDKGLYIIFNIMVFIVFIFVSQIINLDGDIIFVIFMIWFLPLILYIILEYIKINKFYKEIESLTSELEEKYLITEVMDIPNFIEGKITFDILKECNRDMHEKVKFYREKRNEYKDYIDMWVHEIKTPIAASRLIIENDKNIVTRQIDREVEKIDKMVEQVLYYSKIDEANEDYRIRELVIHDIVQNVVKNNAMDFILKRIRVDIENVDFKIFSDKKWLEFILNQIISNALKYTSENGTIKLEGIQKENSVLLKVIDNGVGIPKEDLDKIFLKGYTGENGRKFGKSTGMGLYICKKLCDKLNIGLEIDSEDIGTEVTLIFSRGKNTDLFK</sequence>